<protein>
    <submittedName>
        <fullName evidence="1">Uncharacterized protein</fullName>
    </submittedName>
</protein>
<reference evidence="1 2" key="1">
    <citation type="submission" date="2024-10" db="EMBL/GenBank/DDBJ databases">
        <title>Updated reference genomes for cyclostephanoid diatoms.</title>
        <authorList>
            <person name="Roberts W.R."/>
            <person name="Alverson A.J."/>
        </authorList>
    </citation>
    <scope>NUCLEOTIDE SEQUENCE [LARGE SCALE GENOMIC DNA]</scope>
    <source>
        <strain evidence="1 2">AJA232-27</strain>
    </source>
</reference>
<comment type="caution">
    <text evidence="1">The sequence shown here is derived from an EMBL/GenBank/DDBJ whole genome shotgun (WGS) entry which is preliminary data.</text>
</comment>
<organism evidence="1 2">
    <name type="scientific">Discostella pseudostelligera</name>
    <dbReference type="NCBI Taxonomy" id="259834"/>
    <lineage>
        <taxon>Eukaryota</taxon>
        <taxon>Sar</taxon>
        <taxon>Stramenopiles</taxon>
        <taxon>Ochrophyta</taxon>
        <taxon>Bacillariophyta</taxon>
        <taxon>Coscinodiscophyceae</taxon>
        <taxon>Thalassiosirophycidae</taxon>
        <taxon>Stephanodiscales</taxon>
        <taxon>Stephanodiscaceae</taxon>
        <taxon>Discostella</taxon>
    </lineage>
</organism>
<evidence type="ECO:0000313" key="1">
    <source>
        <dbReference type="EMBL" id="KAL3763015.1"/>
    </source>
</evidence>
<dbReference type="Proteomes" id="UP001530293">
    <property type="component" value="Unassembled WGS sequence"/>
</dbReference>
<gene>
    <name evidence="1" type="ORF">ACHAWU_001162</name>
</gene>
<proteinExistence type="predicted"/>
<dbReference type="EMBL" id="JALLBG020000130">
    <property type="protein sequence ID" value="KAL3763015.1"/>
    <property type="molecule type" value="Genomic_DNA"/>
</dbReference>
<accession>A0ABD3MFW9</accession>
<sequence length="79" mass="9190">MADQEIEARLEVVSSFHSLFEILDCVADLSHTETIVDVPHIDADTAVERVASMQRQQGRLTDFAWCYCLQQRYENQEWT</sequence>
<name>A0ABD3MFW9_9STRA</name>
<keyword evidence="2" id="KW-1185">Reference proteome</keyword>
<dbReference type="AlphaFoldDB" id="A0ABD3MFW9"/>
<evidence type="ECO:0000313" key="2">
    <source>
        <dbReference type="Proteomes" id="UP001530293"/>
    </source>
</evidence>